<accession>A0A1J3EPM9</accession>
<dbReference type="Pfam" id="PF03155">
    <property type="entry name" value="Alg6_Alg8"/>
    <property type="match status" value="1"/>
</dbReference>
<protein>
    <recommendedName>
        <fullName evidence="10">Alpha-1,3-glucosyltransferase</fullName>
        <ecNumber evidence="10">2.4.1.-</ecNumber>
    </recommendedName>
</protein>
<keyword evidence="8 10" id="KW-1133">Transmembrane helix</keyword>
<dbReference type="AlphaFoldDB" id="A0A1J3EPM9"/>
<keyword evidence="6 10" id="KW-0812">Transmembrane</keyword>
<evidence type="ECO:0000256" key="11">
    <source>
        <dbReference type="SAM" id="MobiDB-lite"/>
    </source>
</evidence>
<comment type="subcellular location">
    <subcellularLocation>
        <location evidence="1 10">Endoplasmic reticulum membrane</location>
        <topology evidence="1 10">Multi-pass membrane protein</topology>
    </subcellularLocation>
</comment>
<reference evidence="12" key="1">
    <citation type="submission" date="2016-07" db="EMBL/GenBank/DDBJ databases">
        <title>De novo transcriptome assembly of four accessions of the metal hyperaccumulator plant Noccaea caerulescens.</title>
        <authorList>
            <person name="Blande D."/>
            <person name="Halimaa P."/>
            <person name="Tervahauta A.I."/>
            <person name="Aarts M.G."/>
            <person name="Karenlampi S.O."/>
        </authorList>
    </citation>
    <scope>NUCLEOTIDE SEQUENCE</scope>
</reference>
<name>A0A1J3EPM9_NOCCA</name>
<feature type="transmembrane region" description="Helical" evidence="10">
    <location>
        <begin position="264"/>
        <end position="285"/>
    </location>
</feature>
<dbReference type="InterPro" id="IPR004856">
    <property type="entry name" value="Glyco_trans_ALG6/ALG8"/>
</dbReference>
<dbReference type="PANTHER" id="PTHR12413">
    <property type="entry name" value="DOLICHYL GLYCOSYLTRANSFERASE"/>
    <property type="match status" value="1"/>
</dbReference>
<evidence type="ECO:0000256" key="3">
    <source>
        <dbReference type="ARBA" id="ARBA00008715"/>
    </source>
</evidence>
<keyword evidence="7 10" id="KW-0256">Endoplasmic reticulum</keyword>
<evidence type="ECO:0000256" key="4">
    <source>
        <dbReference type="ARBA" id="ARBA00022676"/>
    </source>
</evidence>
<evidence type="ECO:0000256" key="5">
    <source>
        <dbReference type="ARBA" id="ARBA00022679"/>
    </source>
</evidence>
<evidence type="ECO:0000313" key="12">
    <source>
        <dbReference type="EMBL" id="JAU33987.1"/>
    </source>
</evidence>
<feature type="transmembrane region" description="Helical" evidence="10">
    <location>
        <begin position="359"/>
        <end position="378"/>
    </location>
</feature>
<keyword evidence="4 10" id="KW-0328">Glycosyltransferase</keyword>
<gene>
    <name evidence="12" type="ORF">LC_TR14993_c0_g1_i1_g.50927</name>
</gene>
<evidence type="ECO:0000256" key="9">
    <source>
        <dbReference type="ARBA" id="ARBA00023136"/>
    </source>
</evidence>
<evidence type="ECO:0000256" key="1">
    <source>
        <dbReference type="ARBA" id="ARBA00004477"/>
    </source>
</evidence>
<comment type="similarity">
    <text evidence="3 10">Belongs to the ALG6/ALG8 glucosyltransferase family.</text>
</comment>
<feature type="transmembrane region" description="Helical" evidence="10">
    <location>
        <begin position="148"/>
        <end position="169"/>
    </location>
</feature>
<feature type="region of interest" description="Disordered" evidence="11">
    <location>
        <begin position="1"/>
        <end position="20"/>
    </location>
</feature>
<feature type="transmembrane region" description="Helical" evidence="10">
    <location>
        <begin position="421"/>
        <end position="438"/>
    </location>
</feature>
<keyword evidence="5 10" id="KW-0808">Transferase</keyword>
<evidence type="ECO:0000256" key="8">
    <source>
        <dbReference type="ARBA" id="ARBA00022989"/>
    </source>
</evidence>
<keyword evidence="9 10" id="KW-0472">Membrane</keyword>
<dbReference type="EMBL" id="GEVK01018845">
    <property type="protein sequence ID" value="JAU33987.1"/>
    <property type="molecule type" value="Transcribed_RNA"/>
</dbReference>
<evidence type="ECO:0000256" key="2">
    <source>
        <dbReference type="ARBA" id="ARBA00004922"/>
    </source>
</evidence>
<organism evidence="12">
    <name type="scientific">Noccaea caerulescens</name>
    <name type="common">Alpine penny-cress</name>
    <name type="synonym">Thlaspi caerulescens</name>
    <dbReference type="NCBI Taxonomy" id="107243"/>
    <lineage>
        <taxon>Eukaryota</taxon>
        <taxon>Viridiplantae</taxon>
        <taxon>Streptophyta</taxon>
        <taxon>Embryophyta</taxon>
        <taxon>Tracheophyta</taxon>
        <taxon>Spermatophyta</taxon>
        <taxon>Magnoliopsida</taxon>
        <taxon>eudicotyledons</taxon>
        <taxon>Gunneridae</taxon>
        <taxon>Pentapetalae</taxon>
        <taxon>rosids</taxon>
        <taxon>malvids</taxon>
        <taxon>Brassicales</taxon>
        <taxon>Brassicaceae</taxon>
        <taxon>Coluteocarpeae</taxon>
        <taxon>Noccaea</taxon>
    </lineage>
</organism>
<sequence>MPKNKPAKHPGGDTTPPVSAQDGASIDTWWWLVHKGTTTSFLCISLFALLIRSAVSMYPYSGAGIPPKFGDFEAQRHWMEITTNLPAIDWYRNGTYNDLSYWGLDYPPLTAYQSYIHGLFLRMYNPESVSLLSSHGHESYFGKLLMRWTVLSSDVLIFFPAALFFVLVYHKTRTRSSKSEVAWHIAMILLNPCLILIDHGHFQYNCISLGLTMGAIAAVLCECEVLTCVLFSLALSHKQMSAYFAPAFFSHLLGKCLRRRNPILAVLKLGVAVIVTFVIVWWPYIHSLDDFLMVLSRLAPFERGIYEDYVANFWCTTSILIKWKKLFTTPSLKSISLAATVLASLPSMVQQILSPSNEGFLYGLLNSSMAFYLFSFQVHEKSILMPFLSATILALKIPDHFNHLTYYALFSMFPLLCRDKLLLPYLTLSFLFTVIYHSPGNHITMQKTKASSSSFTNFPGYVFLRRTHFFISLVLHVLYLTIQPPRKYPFLFEALIMILCFSYFVMFALYTNYTQWTLSSHFRSVDKEKKQI</sequence>
<dbReference type="UniPathway" id="UPA00378"/>
<dbReference type="GO" id="GO:0042281">
    <property type="term" value="F:dolichyl pyrophosphate Man9GlcNAc2 alpha-1,3-glucosyltransferase activity"/>
    <property type="evidence" value="ECO:0007669"/>
    <property type="project" value="TreeGrafter"/>
</dbReference>
<evidence type="ECO:0000256" key="7">
    <source>
        <dbReference type="ARBA" id="ARBA00022824"/>
    </source>
</evidence>
<feature type="transmembrane region" description="Helical" evidence="10">
    <location>
        <begin position="29"/>
        <end position="51"/>
    </location>
</feature>
<dbReference type="GO" id="GO:0005789">
    <property type="term" value="C:endoplasmic reticulum membrane"/>
    <property type="evidence" value="ECO:0007669"/>
    <property type="project" value="UniProtKB-SubCell"/>
</dbReference>
<feature type="transmembrane region" description="Helical" evidence="10">
    <location>
        <begin position="181"/>
        <end position="197"/>
    </location>
</feature>
<dbReference type="PANTHER" id="PTHR12413:SF1">
    <property type="entry name" value="DOLICHYL PYROPHOSPHATE MAN9GLCNAC2 ALPHA-1,3-GLUCOSYLTRANSFERASE"/>
    <property type="match status" value="1"/>
</dbReference>
<feature type="transmembrane region" description="Helical" evidence="10">
    <location>
        <begin position="458"/>
        <end position="478"/>
    </location>
</feature>
<feature type="transmembrane region" description="Helical" evidence="10">
    <location>
        <begin position="209"/>
        <end position="234"/>
    </location>
</feature>
<comment type="pathway">
    <text evidence="2 10">Protein modification; protein glycosylation.</text>
</comment>
<dbReference type="EC" id="2.4.1.-" evidence="10"/>
<evidence type="ECO:0000256" key="6">
    <source>
        <dbReference type="ARBA" id="ARBA00022692"/>
    </source>
</evidence>
<feature type="transmembrane region" description="Helical" evidence="10">
    <location>
        <begin position="490"/>
        <end position="510"/>
    </location>
</feature>
<evidence type="ECO:0000256" key="10">
    <source>
        <dbReference type="RuleBase" id="RU363110"/>
    </source>
</evidence>
<proteinExistence type="inferred from homology"/>